<organism evidence="2 3">
    <name type="scientific">Rhodohalobacter sulfatireducens</name>
    <dbReference type="NCBI Taxonomy" id="2911366"/>
    <lineage>
        <taxon>Bacteria</taxon>
        <taxon>Pseudomonadati</taxon>
        <taxon>Balneolota</taxon>
        <taxon>Balneolia</taxon>
        <taxon>Balneolales</taxon>
        <taxon>Balneolaceae</taxon>
        <taxon>Rhodohalobacter</taxon>
    </lineage>
</organism>
<dbReference type="Gene3D" id="3.30.70.1290">
    <property type="entry name" value="Transposase IS200-like"/>
    <property type="match status" value="1"/>
</dbReference>
<dbReference type="NCBIfam" id="NF047646">
    <property type="entry name" value="REP_Tyr_transpos"/>
    <property type="match status" value="1"/>
</dbReference>
<dbReference type="InterPro" id="IPR036515">
    <property type="entry name" value="Transposase_17_sf"/>
</dbReference>
<sequence length="184" mass="21847">MSEKFKILDDKLPHFVTFTVVRWIDLFTRIEYREVIIKNLKYCQKNKGLVIYAYCIMTNHIHLILSSSDETNLSNTIRDFRGFTSKKLLDAVKNNPRESRKKWLLKSFRSEGKKRRSNETYQLWKRNYHPLELDNHNLINEKIEYIHQNPVKAGIVFDASHYAFSSASNYSGKQGLLQVRNIFE</sequence>
<reference evidence="2" key="2">
    <citation type="submission" date="2024-05" db="EMBL/GenBank/DDBJ databases">
        <title>Rhodohalobacter halophilus gen. nov., sp. nov., a moderately halophilic member of the family Balneolaceae.</title>
        <authorList>
            <person name="Xia J."/>
        </authorList>
    </citation>
    <scope>NUCLEOTIDE SEQUENCE</scope>
    <source>
        <strain evidence="2">WB101</strain>
    </source>
</reference>
<reference evidence="2" key="1">
    <citation type="submission" date="2022-01" db="EMBL/GenBank/DDBJ databases">
        <authorList>
            <person name="Wang Y."/>
        </authorList>
    </citation>
    <scope>NUCLEOTIDE SEQUENCE</scope>
    <source>
        <strain evidence="2">WB101</strain>
    </source>
</reference>
<dbReference type="SMART" id="SM01321">
    <property type="entry name" value="Y1_Tnp"/>
    <property type="match status" value="1"/>
</dbReference>
<keyword evidence="3" id="KW-1185">Reference proteome</keyword>
<evidence type="ECO:0000313" key="3">
    <source>
        <dbReference type="Proteomes" id="UP001165366"/>
    </source>
</evidence>
<protein>
    <submittedName>
        <fullName evidence="2">Transposase</fullName>
    </submittedName>
</protein>
<dbReference type="InterPro" id="IPR052715">
    <property type="entry name" value="RAYT_transposase"/>
</dbReference>
<dbReference type="Proteomes" id="UP001165366">
    <property type="component" value="Unassembled WGS sequence"/>
</dbReference>
<dbReference type="SUPFAM" id="SSF143422">
    <property type="entry name" value="Transposase IS200-like"/>
    <property type="match status" value="1"/>
</dbReference>
<comment type="caution">
    <text evidence="2">The sequence shown here is derived from an EMBL/GenBank/DDBJ whole genome shotgun (WGS) entry which is preliminary data.</text>
</comment>
<dbReference type="RefSeq" id="WP_237856681.1">
    <property type="nucleotide sequence ID" value="NZ_JAKLWS010000096.1"/>
</dbReference>
<feature type="domain" description="Transposase IS200-like" evidence="1">
    <location>
        <begin position="9"/>
        <end position="149"/>
    </location>
</feature>
<evidence type="ECO:0000313" key="2">
    <source>
        <dbReference type="EMBL" id="MCG2591127.1"/>
    </source>
</evidence>
<dbReference type="InterPro" id="IPR002686">
    <property type="entry name" value="Transposase_17"/>
</dbReference>
<evidence type="ECO:0000259" key="1">
    <source>
        <dbReference type="SMART" id="SM01321"/>
    </source>
</evidence>
<dbReference type="PANTHER" id="PTHR36966">
    <property type="entry name" value="REP-ASSOCIATED TYROSINE TRANSPOSASE"/>
    <property type="match status" value="1"/>
</dbReference>
<dbReference type="EMBL" id="JAKLWS010000096">
    <property type="protein sequence ID" value="MCG2591127.1"/>
    <property type="molecule type" value="Genomic_DNA"/>
</dbReference>
<name>A0ABS9KJZ9_9BACT</name>
<gene>
    <name evidence="2" type="ORF">L6773_21360</name>
</gene>
<proteinExistence type="predicted"/>
<dbReference type="Pfam" id="PF01797">
    <property type="entry name" value="Y1_Tnp"/>
    <property type="match status" value="1"/>
</dbReference>
<dbReference type="PANTHER" id="PTHR36966:SF1">
    <property type="entry name" value="REP-ASSOCIATED TYROSINE TRANSPOSASE"/>
    <property type="match status" value="1"/>
</dbReference>
<accession>A0ABS9KJZ9</accession>